<reference evidence="1" key="1">
    <citation type="submission" date="2021-05" db="EMBL/GenBank/DDBJ databases">
        <title>Complete genome sequence of the cellulolytic planctomycete Telmatocola sphagniphila SP2T and characterization of the first cellulase from planctomycetes.</title>
        <authorList>
            <person name="Rakitin A.L."/>
            <person name="Beletsky A.V."/>
            <person name="Naumoff D.G."/>
            <person name="Kulichevskaya I.S."/>
            <person name="Mardanov A.V."/>
            <person name="Ravin N.V."/>
            <person name="Dedysh S.N."/>
        </authorList>
    </citation>
    <scope>NUCLEOTIDE SEQUENCE</scope>
    <source>
        <strain evidence="1">SP2T</strain>
    </source>
</reference>
<sequence length="154" mass="17649">MKNEKKKRVKRRVGDLIAIPLESGYAYGRVLRMPLVAFYDLKSKNLLPPEKVLPAPIAFRILVMNRPIVDGSWPVLGNFDLEARFMVETHFFKKDSFTGALTRQKFGDSHEEPATLEACKKLERKAVWSLIHVVDRLADHFAGRPNQFVESLKV</sequence>
<dbReference type="Proteomes" id="UP000676194">
    <property type="component" value="Chromosome"/>
</dbReference>
<dbReference type="EMBL" id="CP074694">
    <property type="protein sequence ID" value="QVL31799.1"/>
    <property type="molecule type" value="Genomic_DNA"/>
</dbReference>
<dbReference type="AlphaFoldDB" id="A0A8E6B5F5"/>
<name>A0A8E6B5F5_9BACT</name>
<accession>A0A8E6B5F5</accession>
<evidence type="ECO:0000313" key="2">
    <source>
        <dbReference type="Proteomes" id="UP000676194"/>
    </source>
</evidence>
<protein>
    <submittedName>
        <fullName evidence="1">Immunity 26/phosphotriesterase HocA family protein</fullName>
    </submittedName>
</protein>
<organism evidence="1 2">
    <name type="scientific">Telmatocola sphagniphila</name>
    <dbReference type="NCBI Taxonomy" id="1123043"/>
    <lineage>
        <taxon>Bacteria</taxon>
        <taxon>Pseudomonadati</taxon>
        <taxon>Planctomycetota</taxon>
        <taxon>Planctomycetia</taxon>
        <taxon>Gemmatales</taxon>
        <taxon>Gemmataceae</taxon>
    </lineage>
</organism>
<dbReference type="RefSeq" id="WP_213496097.1">
    <property type="nucleotide sequence ID" value="NZ_CP074694.1"/>
</dbReference>
<dbReference type="Pfam" id="PF15428">
    <property type="entry name" value="Imm26"/>
    <property type="match status" value="1"/>
</dbReference>
<dbReference type="InterPro" id="IPR029278">
    <property type="entry name" value="Imm26"/>
</dbReference>
<dbReference type="KEGG" id="tsph:KIH39_23665"/>
<proteinExistence type="predicted"/>
<gene>
    <name evidence="1" type="ORF">KIH39_23665</name>
</gene>
<evidence type="ECO:0000313" key="1">
    <source>
        <dbReference type="EMBL" id="QVL31799.1"/>
    </source>
</evidence>
<keyword evidence="2" id="KW-1185">Reference proteome</keyword>